<dbReference type="GO" id="GO:0042105">
    <property type="term" value="C:alpha-beta T cell receptor complex"/>
    <property type="evidence" value="ECO:0007669"/>
    <property type="project" value="TreeGrafter"/>
</dbReference>
<feature type="transmembrane region" description="Helical" evidence="5">
    <location>
        <begin position="102"/>
        <end position="123"/>
    </location>
</feature>
<evidence type="ECO:0000313" key="7">
    <source>
        <dbReference type="EMBL" id="KAF1393769.1"/>
    </source>
</evidence>
<feature type="region of interest" description="Disordered" evidence="4">
    <location>
        <begin position="134"/>
        <end position="164"/>
    </location>
</feature>
<sequence>MNSMGVRATLAVLLLFIATVKAAEGQVTFWRANFTMTCPGEGNWFKKESVFNGREYTQVYDGNSKGLYRCEYVTVEGSQLKKTYYFYVKGKACANCFELDSWVVGLAIVLDVLGTAFVMMVIYRYTKKKYSAGPSQASKAPARPAGPHQGPPVPHPDYAPLNPRTRAHDAYDVVNRMG</sequence>
<evidence type="ECO:0000256" key="4">
    <source>
        <dbReference type="SAM" id="MobiDB-lite"/>
    </source>
</evidence>
<evidence type="ECO:0000256" key="5">
    <source>
        <dbReference type="SAM" id="Phobius"/>
    </source>
</evidence>
<evidence type="ECO:0000256" key="2">
    <source>
        <dbReference type="ARBA" id="ARBA00022475"/>
    </source>
</evidence>
<keyword evidence="5" id="KW-0472">Membrane</keyword>
<dbReference type="InterPro" id="IPR015484">
    <property type="entry name" value="CD3_esu/gsu/dsu"/>
</dbReference>
<dbReference type="PANTHER" id="PTHR10570:SF9">
    <property type="entry name" value="T-CELL SURFACE GLYCOPROTEIN CD3 EPSILON CHAIN"/>
    <property type="match status" value="1"/>
</dbReference>
<evidence type="ECO:0000256" key="3">
    <source>
        <dbReference type="ARBA" id="ARBA00022729"/>
    </source>
</evidence>
<dbReference type="Proteomes" id="UP000465112">
    <property type="component" value="Chromosome 2"/>
</dbReference>
<keyword evidence="8" id="KW-1185">Reference proteome</keyword>
<dbReference type="GO" id="GO:0007166">
    <property type="term" value="P:cell surface receptor signaling pathway"/>
    <property type="evidence" value="ECO:0007669"/>
    <property type="project" value="TreeGrafter"/>
</dbReference>
<comment type="subcellular location">
    <subcellularLocation>
        <location evidence="1">Cell membrane</location>
        <topology evidence="1">Single-pass type I membrane protein</topology>
    </subcellularLocation>
</comment>
<organism evidence="7 8">
    <name type="scientific">Perca fluviatilis</name>
    <name type="common">European perch</name>
    <dbReference type="NCBI Taxonomy" id="8168"/>
    <lineage>
        <taxon>Eukaryota</taxon>
        <taxon>Metazoa</taxon>
        <taxon>Chordata</taxon>
        <taxon>Craniata</taxon>
        <taxon>Vertebrata</taxon>
        <taxon>Euteleostomi</taxon>
        <taxon>Actinopterygii</taxon>
        <taxon>Neopterygii</taxon>
        <taxon>Teleostei</taxon>
        <taxon>Neoteleostei</taxon>
        <taxon>Acanthomorphata</taxon>
        <taxon>Eupercaria</taxon>
        <taxon>Perciformes</taxon>
        <taxon>Percoidei</taxon>
        <taxon>Percidae</taxon>
        <taxon>Percinae</taxon>
        <taxon>Perca</taxon>
    </lineage>
</organism>
<keyword evidence="2" id="KW-1003">Cell membrane</keyword>
<comment type="caution">
    <text evidence="7">The sequence shown here is derived from an EMBL/GenBank/DDBJ whole genome shotgun (WGS) entry which is preliminary data.</text>
</comment>
<evidence type="ECO:0000256" key="6">
    <source>
        <dbReference type="SAM" id="SignalP"/>
    </source>
</evidence>
<dbReference type="GO" id="GO:0009897">
    <property type="term" value="C:external side of plasma membrane"/>
    <property type="evidence" value="ECO:0007669"/>
    <property type="project" value="TreeGrafter"/>
</dbReference>
<dbReference type="PANTHER" id="PTHR10570">
    <property type="entry name" value="T-CELL SURFACE GLYCOPROTEIN CD3 GAMMA CHAIN / DELTA CHAIN"/>
    <property type="match status" value="1"/>
</dbReference>
<dbReference type="GO" id="GO:0045059">
    <property type="term" value="P:positive thymic T cell selection"/>
    <property type="evidence" value="ECO:0007669"/>
    <property type="project" value="TreeGrafter"/>
</dbReference>
<dbReference type="EMBL" id="VHII01000002">
    <property type="protein sequence ID" value="KAF1393769.1"/>
    <property type="molecule type" value="Genomic_DNA"/>
</dbReference>
<evidence type="ECO:0000256" key="1">
    <source>
        <dbReference type="ARBA" id="ARBA00004251"/>
    </source>
</evidence>
<feature type="chain" id="PRO_5025435318" evidence="6">
    <location>
        <begin position="23"/>
        <end position="178"/>
    </location>
</feature>
<dbReference type="OrthoDB" id="9947847at2759"/>
<keyword evidence="5" id="KW-0812">Transmembrane</keyword>
<gene>
    <name evidence="7" type="ORF">PFLUV_G00019450</name>
</gene>
<dbReference type="AlphaFoldDB" id="A0A6A5FLT6"/>
<reference evidence="7 8" key="1">
    <citation type="submission" date="2019-06" db="EMBL/GenBank/DDBJ databases">
        <title>A chromosome-scale genome assembly of the European perch, Perca fluviatilis.</title>
        <authorList>
            <person name="Roques C."/>
            <person name="Zahm M."/>
            <person name="Cabau C."/>
            <person name="Klopp C."/>
            <person name="Bouchez O."/>
            <person name="Donnadieu C."/>
            <person name="Kuhl H."/>
            <person name="Gislard M."/>
            <person name="Guendouz S."/>
            <person name="Journot L."/>
            <person name="Haffray P."/>
            <person name="Bestin A."/>
            <person name="Morvezen R."/>
            <person name="Feron R."/>
            <person name="Wen M."/>
            <person name="Jouanno E."/>
            <person name="Herpin A."/>
            <person name="Schartl M."/>
            <person name="Postlethwait J."/>
            <person name="Schaerlinger B."/>
            <person name="Chardard D."/>
            <person name="Lecocq T."/>
            <person name="Poncet C."/>
            <person name="Jaffrelo L."/>
            <person name="Lampietro C."/>
            <person name="Guiguen Y."/>
        </authorList>
    </citation>
    <scope>NUCLEOTIDE SEQUENCE [LARGE SCALE GENOMIC DNA]</scope>
    <source>
        <tissue evidence="7">Blood</tissue>
    </source>
</reference>
<protein>
    <submittedName>
        <fullName evidence="7">Uncharacterized protein</fullName>
    </submittedName>
</protein>
<proteinExistence type="predicted"/>
<evidence type="ECO:0000313" key="8">
    <source>
        <dbReference type="Proteomes" id="UP000465112"/>
    </source>
</evidence>
<keyword evidence="5" id="KW-1133">Transmembrane helix</keyword>
<feature type="signal peptide" evidence="6">
    <location>
        <begin position="1"/>
        <end position="22"/>
    </location>
</feature>
<accession>A0A6A5FLT6</accession>
<keyword evidence="3 6" id="KW-0732">Signal</keyword>
<dbReference type="GO" id="GO:0004888">
    <property type="term" value="F:transmembrane signaling receptor activity"/>
    <property type="evidence" value="ECO:0007669"/>
    <property type="project" value="TreeGrafter"/>
</dbReference>
<name>A0A6A5FLT6_PERFL</name>